<dbReference type="GO" id="GO:0007188">
    <property type="term" value="P:adenylate cyclase-modulating G protein-coupled receptor signaling pathway"/>
    <property type="evidence" value="ECO:0007669"/>
    <property type="project" value="TreeGrafter"/>
</dbReference>
<keyword evidence="4" id="KW-0479">Metal-binding</keyword>
<evidence type="ECO:0000256" key="4">
    <source>
        <dbReference type="PIRSR" id="PIRSR601019-2"/>
    </source>
</evidence>
<keyword evidence="7" id="KW-1185">Reference proteome</keyword>
<accession>A0AAD7TN92</accession>
<comment type="caution">
    <text evidence="6">The sequence shown here is derived from an EMBL/GenBank/DDBJ whole genome shotgun (WGS) entry which is preliminary data.</text>
</comment>
<keyword evidence="3" id="KW-0807">Transducer</keyword>
<dbReference type="GO" id="GO:0005525">
    <property type="term" value="F:GTP binding"/>
    <property type="evidence" value="ECO:0007669"/>
    <property type="project" value="UniProtKB-KW"/>
</dbReference>
<dbReference type="SMART" id="SM00275">
    <property type="entry name" value="G_alpha"/>
    <property type="match status" value="1"/>
</dbReference>
<dbReference type="SUPFAM" id="SSF52540">
    <property type="entry name" value="P-loop containing nucleoside triphosphate hydrolases"/>
    <property type="match status" value="1"/>
</dbReference>
<evidence type="ECO:0000256" key="5">
    <source>
        <dbReference type="SAM" id="MobiDB-lite"/>
    </source>
</evidence>
<gene>
    <name evidence="6" type="ORF">ONZ51_g9404</name>
</gene>
<dbReference type="InterPro" id="IPR027417">
    <property type="entry name" value="P-loop_NTPase"/>
</dbReference>
<evidence type="ECO:0000256" key="1">
    <source>
        <dbReference type="ARBA" id="ARBA00022741"/>
    </source>
</evidence>
<dbReference type="InterPro" id="IPR001019">
    <property type="entry name" value="Gprotein_alpha_su"/>
</dbReference>
<dbReference type="AlphaFoldDB" id="A0AAD7TN92"/>
<keyword evidence="4" id="KW-0460">Magnesium</keyword>
<dbReference type="GO" id="GO:0005737">
    <property type="term" value="C:cytoplasm"/>
    <property type="evidence" value="ECO:0007669"/>
    <property type="project" value="TreeGrafter"/>
</dbReference>
<dbReference type="PANTHER" id="PTHR10218:SF360">
    <property type="entry name" value="GUANINE NUCLEOTIDE-BINDING PROTEIN SUBUNIT ALPHA HOMOLOG"/>
    <property type="match status" value="1"/>
</dbReference>
<feature type="binding site" evidence="4">
    <location>
        <position position="237"/>
    </location>
    <ligand>
        <name>Mg(2+)</name>
        <dbReference type="ChEBI" id="CHEBI:18420"/>
    </ligand>
</feature>
<dbReference type="SUPFAM" id="SSF47895">
    <property type="entry name" value="Transducin (alpha subunit), insertion domain"/>
    <property type="match status" value="1"/>
</dbReference>
<dbReference type="FunFam" id="3.40.50.300:FF:000720">
    <property type="entry name" value="Guanine nucleotide-binding protein G(k) subunit alpha"/>
    <property type="match status" value="1"/>
</dbReference>
<keyword evidence="2" id="KW-0342">GTP-binding</keyword>
<dbReference type="GO" id="GO:0046872">
    <property type="term" value="F:metal ion binding"/>
    <property type="evidence" value="ECO:0007669"/>
    <property type="project" value="UniProtKB-KW"/>
</dbReference>
<sequence length="900" mass="100520">MHLLSVTSVHFHGHLFNYIRHVTILARDADFLSPRCVKRLLEVLQEEWESSLQTTTPSSIAKGKGVAGRTPTAPGVRFSTSPLNDHHRRIRMRLSALLPIEDELMRKLLPDSTAAANRDVCVRAGSGWKGVLAALSANTSTLDVQPQPQPPQLVSVLKGGSRPGTANGQFKDKDNPTAVLAACKDDIVTLWEDQVVQGVLKKHNRLTSSSFLNDAGRIAAINYEPTDDDIVRARVRTLGVEEHHFTMENGALPGTEWYIYDVGGSRSVRQHWIPYFDDIQAIIFLAPLAFNLTLEEDSKVNRLEDSISLWRQICQSELLAKTTLILFLNKARARVFVRGPKDEAARGVTMDILQATLAAGIRVVKYVPSYGDQPNDVQNVTKWTSFGGTTNGIRLARVRSTGTRRPSSYVPHHLALALTARPIVPSTGSTSPGAHALLGSGKCGPRRGCQNSRQMGINGSPNIAGVCSNIMPESTAPSIMVLPLDVFYQIAEMLEGDSFTLRRLALTSRAFLPCARSLLYKNIAIVARSSDAWRLDLLSRTFRANPQLGALVKSLKLVRLGVHHLTAYANDRKVWSLTSDFLPFYHLRNLHTLNMQRVMLIRGIDDLIAILGFLPSLKKLVCDDLVQDGQEPMERLPHPLPAPHVPLKPPPFPVLHELVITDGPWSHWAFARRLLLNHRGSVAQLESIIISLRDPTEALWWVPIIRTAGHRLRTVSMSIADTSLRLRYTIRGRNTMPVIGTYPNDHAYVFDNLSHCHALRALHLKYRPDETVLASADRPIEELCEVLDRSPTPWPYLERLELWMADREGAMVSLSDQQCTRLVSVLTDKARFPHFSALVLRILLELWSPHDKTWSARPSESQPDGTATVERWKRAFKALERAPGVVLDVAILQFPYPRSW</sequence>
<dbReference type="EMBL" id="JAPEVG010000320">
    <property type="protein sequence ID" value="KAJ8468805.1"/>
    <property type="molecule type" value="Genomic_DNA"/>
</dbReference>
<evidence type="ECO:0000313" key="6">
    <source>
        <dbReference type="EMBL" id="KAJ8468805.1"/>
    </source>
</evidence>
<dbReference type="PANTHER" id="PTHR10218">
    <property type="entry name" value="GTP-BINDING PROTEIN ALPHA SUBUNIT"/>
    <property type="match status" value="1"/>
</dbReference>
<dbReference type="GO" id="GO:0005834">
    <property type="term" value="C:heterotrimeric G-protein complex"/>
    <property type="evidence" value="ECO:0007669"/>
    <property type="project" value="TreeGrafter"/>
</dbReference>
<dbReference type="GO" id="GO:0003924">
    <property type="term" value="F:GTPase activity"/>
    <property type="evidence" value="ECO:0007669"/>
    <property type="project" value="InterPro"/>
</dbReference>
<organism evidence="6 7">
    <name type="scientific">Trametes cubensis</name>
    <dbReference type="NCBI Taxonomy" id="1111947"/>
    <lineage>
        <taxon>Eukaryota</taxon>
        <taxon>Fungi</taxon>
        <taxon>Dikarya</taxon>
        <taxon>Basidiomycota</taxon>
        <taxon>Agaricomycotina</taxon>
        <taxon>Agaricomycetes</taxon>
        <taxon>Polyporales</taxon>
        <taxon>Polyporaceae</taxon>
        <taxon>Trametes</taxon>
    </lineage>
</organism>
<proteinExistence type="predicted"/>
<feature type="region of interest" description="Disordered" evidence="5">
    <location>
        <begin position="54"/>
        <end position="82"/>
    </location>
</feature>
<protein>
    <submittedName>
        <fullName evidence="6">Uncharacterized protein</fullName>
    </submittedName>
</protein>
<evidence type="ECO:0000313" key="7">
    <source>
        <dbReference type="Proteomes" id="UP001215151"/>
    </source>
</evidence>
<evidence type="ECO:0000256" key="2">
    <source>
        <dbReference type="ARBA" id="ARBA00023134"/>
    </source>
</evidence>
<dbReference type="PRINTS" id="PR00318">
    <property type="entry name" value="GPROTEINA"/>
</dbReference>
<dbReference type="InterPro" id="IPR011025">
    <property type="entry name" value="GproteinA_insert"/>
</dbReference>
<dbReference type="PROSITE" id="PS51882">
    <property type="entry name" value="G_ALPHA"/>
    <property type="match status" value="1"/>
</dbReference>
<keyword evidence="1" id="KW-0547">Nucleotide-binding</keyword>
<name>A0AAD7TN92_9APHY</name>
<dbReference type="Gene3D" id="3.40.50.300">
    <property type="entry name" value="P-loop containing nucleotide triphosphate hydrolases"/>
    <property type="match status" value="1"/>
</dbReference>
<reference evidence="6" key="1">
    <citation type="submission" date="2022-11" db="EMBL/GenBank/DDBJ databases">
        <title>Genome Sequence of Cubamyces cubensis.</title>
        <authorList>
            <person name="Buettner E."/>
        </authorList>
    </citation>
    <scope>NUCLEOTIDE SEQUENCE</scope>
    <source>
        <strain evidence="6">MPL-01</strain>
    </source>
</reference>
<dbReference type="GO" id="GO:0031683">
    <property type="term" value="F:G-protein beta/gamma-subunit complex binding"/>
    <property type="evidence" value="ECO:0007669"/>
    <property type="project" value="InterPro"/>
</dbReference>
<evidence type="ECO:0000256" key="3">
    <source>
        <dbReference type="ARBA" id="ARBA00023224"/>
    </source>
</evidence>
<dbReference type="Pfam" id="PF00503">
    <property type="entry name" value="G-alpha"/>
    <property type="match status" value="1"/>
</dbReference>
<dbReference type="Proteomes" id="UP001215151">
    <property type="component" value="Unassembled WGS sequence"/>
</dbReference>
<dbReference type="GO" id="GO:0001664">
    <property type="term" value="F:G protein-coupled receptor binding"/>
    <property type="evidence" value="ECO:0007669"/>
    <property type="project" value="TreeGrafter"/>
</dbReference>